<dbReference type="EMBL" id="SLUI01000001">
    <property type="protein sequence ID" value="TCL39973.1"/>
    <property type="molecule type" value="Genomic_DNA"/>
</dbReference>
<keyword evidence="2" id="KW-1185">Reference proteome</keyword>
<dbReference type="OrthoDB" id="9848493at2"/>
<organism evidence="1 2">
    <name type="scientific">Anaerospora hongkongensis</name>
    <dbReference type="NCBI Taxonomy" id="244830"/>
    <lineage>
        <taxon>Bacteria</taxon>
        <taxon>Bacillati</taxon>
        <taxon>Bacillota</taxon>
        <taxon>Negativicutes</taxon>
        <taxon>Selenomonadales</taxon>
        <taxon>Sporomusaceae</taxon>
        <taxon>Anaerospora</taxon>
    </lineage>
</organism>
<comment type="caution">
    <text evidence="1">The sequence shown here is derived from an EMBL/GenBank/DDBJ whole genome shotgun (WGS) entry which is preliminary data.</text>
</comment>
<reference evidence="1 2" key="1">
    <citation type="submission" date="2019-03" db="EMBL/GenBank/DDBJ databases">
        <title>Genomic Encyclopedia of Type Strains, Phase IV (KMG-IV): sequencing the most valuable type-strain genomes for metagenomic binning, comparative biology and taxonomic classification.</title>
        <authorList>
            <person name="Goeker M."/>
        </authorList>
    </citation>
    <scope>NUCLEOTIDE SEQUENCE [LARGE SCALE GENOMIC DNA]</scope>
    <source>
        <strain evidence="1 2">DSM 15969</strain>
    </source>
</reference>
<protein>
    <submittedName>
        <fullName evidence="1">Uncharacterized protein</fullName>
    </submittedName>
</protein>
<gene>
    <name evidence="1" type="ORF">EV210_101173</name>
</gene>
<evidence type="ECO:0000313" key="2">
    <source>
        <dbReference type="Proteomes" id="UP000295063"/>
    </source>
</evidence>
<dbReference type="Proteomes" id="UP000295063">
    <property type="component" value="Unassembled WGS sequence"/>
</dbReference>
<evidence type="ECO:0000313" key="1">
    <source>
        <dbReference type="EMBL" id="TCL39973.1"/>
    </source>
</evidence>
<sequence length="86" mass="10058">MQRFWASWYSGNYADEGCTKPPFKFWISGYSDRNDDSGRDDCAICAVIDATDEEAVWRVVEKHFPDFKKRFCDKKEADYVPGGRFQ</sequence>
<proteinExistence type="predicted"/>
<accession>A0A4V2Q932</accession>
<dbReference type="AlphaFoldDB" id="A0A4V2Q932"/>
<dbReference type="RefSeq" id="WP_132074114.1">
    <property type="nucleotide sequence ID" value="NZ_SLUI01000001.1"/>
</dbReference>
<name>A0A4V2Q932_9FIRM</name>